<dbReference type="EMBL" id="ML742152">
    <property type="protein sequence ID" value="KAE8148625.1"/>
    <property type="molecule type" value="Genomic_DNA"/>
</dbReference>
<evidence type="ECO:0000256" key="6">
    <source>
        <dbReference type="SAM" id="MobiDB-lite"/>
    </source>
</evidence>
<evidence type="ECO:0000256" key="1">
    <source>
        <dbReference type="ARBA" id="ARBA00004141"/>
    </source>
</evidence>
<organism evidence="9 10">
    <name type="scientific">Aspergillus avenaceus</name>
    <dbReference type="NCBI Taxonomy" id="36643"/>
    <lineage>
        <taxon>Eukaryota</taxon>
        <taxon>Fungi</taxon>
        <taxon>Dikarya</taxon>
        <taxon>Ascomycota</taxon>
        <taxon>Pezizomycotina</taxon>
        <taxon>Eurotiomycetes</taxon>
        <taxon>Eurotiomycetidae</taxon>
        <taxon>Eurotiales</taxon>
        <taxon>Aspergillaceae</taxon>
        <taxon>Aspergillus</taxon>
        <taxon>Aspergillus subgen. Circumdati</taxon>
    </lineage>
</organism>
<evidence type="ECO:0000256" key="5">
    <source>
        <dbReference type="ARBA" id="ARBA00038359"/>
    </source>
</evidence>
<keyword evidence="3 7" id="KW-1133">Transmembrane helix</keyword>
<feature type="transmembrane region" description="Helical" evidence="7">
    <location>
        <begin position="52"/>
        <end position="77"/>
    </location>
</feature>
<dbReference type="GO" id="GO:0016020">
    <property type="term" value="C:membrane"/>
    <property type="evidence" value="ECO:0007669"/>
    <property type="project" value="UniProtKB-SubCell"/>
</dbReference>
<keyword evidence="4 7" id="KW-0472">Membrane</keyword>
<accession>A0A5N6TQL5</accession>
<feature type="transmembrane region" description="Helical" evidence="7">
    <location>
        <begin position="20"/>
        <end position="40"/>
    </location>
</feature>
<feature type="transmembrane region" description="Helical" evidence="7">
    <location>
        <begin position="131"/>
        <end position="151"/>
    </location>
</feature>
<evidence type="ECO:0000313" key="9">
    <source>
        <dbReference type="EMBL" id="KAE8148625.1"/>
    </source>
</evidence>
<protein>
    <recommendedName>
        <fullName evidence="8">Rhodopsin domain-containing protein</fullName>
    </recommendedName>
</protein>
<feature type="region of interest" description="Disordered" evidence="6">
    <location>
        <begin position="350"/>
        <end position="375"/>
    </location>
</feature>
<dbReference type="AlphaFoldDB" id="A0A5N6TQL5"/>
<feature type="compositionally biased region" description="Polar residues" evidence="6">
    <location>
        <begin position="303"/>
        <end position="315"/>
    </location>
</feature>
<feature type="compositionally biased region" description="Basic and acidic residues" evidence="6">
    <location>
        <begin position="350"/>
        <end position="361"/>
    </location>
</feature>
<feature type="compositionally biased region" description="Polar residues" evidence="6">
    <location>
        <begin position="362"/>
        <end position="375"/>
    </location>
</feature>
<evidence type="ECO:0000256" key="7">
    <source>
        <dbReference type="SAM" id="Phobius"/>
    </source>
</evidence>
<dbReference type="Pfam" id="PF20684">
    <property type="entry name" value="Fung_rhodopsin"/>
    <property type="match status" value="1"/>
</dbReference>
<dbReference type="OrthoDB" id="5273647at2759"/>
<evidence type="ECO:0000259" key="8">
    <source>
        <dbReference type="Pfam" id="PF20684"/>
    </source>
</evidence>
<evidence type="ECO:0000256" key="4">
    <source>
        <dbReference type="ARBA" id="ARBA00023136"/>
    </source>
</evidence>
<reference evidence="9 10" key="1">
    <citation type="submission" date="2019-04" db="EMBL/GenBank/DDBJ databases">
        <title>Friends and foes A comparative genomics study of 23 Aspergillus species from section Flavi.</title>
        <authorList>
            <consortium name="DOE Joint Genome Institute"/>
            <person name="Kjaerbolling I."/>
            <person name="Vesth T."/>
            <person name="Frisvad J.C."/>
            <person name="Nybo J.L."/>
            <person name="Theobald S."/>
            <person name="Kildgaard S."/>
            <person name="Isbrandt T."/>
            <person name="Kuo A."/>
            <person name="Sato A."/>
            <person name="Lyhne E.K."/>
            <person name="Kogle M.E."/>
            <person name="Wiebenga A."/>
            <person name="Kun R.S."/>
            <person name="Lubbers R.J."/>
            <person name="Makela M.R."/>
            <person name="Barry K."/>
            <person name="Chovatia M."/>
            <person name="Clum A."/>
            <person name="Daum C."/>
            <person name="Haridas S."/>
            <person name="He G."/>
            <person name="LaButti K."/>
            <person name="Lipzen A."/>
            <person name="Mondo S."/>
            <person name="Riley R."/>
            <person name="Salamov A."/>
            <person name="Simmons B.A."/>
            <person name="Magnuson J.K."/>
            <person name="Henrissat B."/>
            <person name="Mortensen U.H."/>
            <person name="Larsen T.O."/>
            <person name="Devries R.P."/>
            <person name="Grigoriev I.V."/>
            <person name="Machida M."/>
            <person name="Baker S.E."/>
            <person name="Andersen M.R."/>
        </authorList>
    </citation>
    <scope>NUCLEOTIDE SEQUENCE [LARGE SCALE GENOMIC DNA]</scope>
    <source>
        <strain evidence="9 10">IBT 18842</strain>
    </source>
</reference>
<evidence type="ECO:0000313" key="10">
    <source>
        <dbReference type="Proteomes" id="UP000325780"/>
    </source>
</evidence>
<dbReference type="PANTHER" id="PTHR33048:SF47">
    <property type="entry name" value="INTEGRAL MEMBRANE PROTEIN-RELATED"/>
    <property type="match status" value="1"/>
</dbReference>
<feature type="transmembrane region" description="Helical" evidence="7">
    <location>
        <begin position="183"/>
        <end position="202"/>
    </location>
</feature>
<comment type="similarity">
    <text evidence="5">Belongs to the SAT4 family.</text>
</comment>
<sequence length="375" mass="42100">MDALQDPPGGITDDRQKAIIGVNSGFIVFGTIVIALRVYARTVILHALGIDDVLMIIGTVVSLGLSVSTMMGAYYGIGKHIHEMRKQDLVPMLKSLYAARLLYVGALAFVKLSLLWFYLRLDQRRWMRLTVYSMLIINLAVEVASAIYLALACMPPSLFWDYENKHGHCFDPVKQQVLYDSNGIFNIITDIIVYILPIIMLWRIRITKRQRYALYCIFGLGIFSILAGCVRFSFVRRISNQPEDPFQDLGPALNWCCVEVYFGIFCGSAPALSVILKTYVPHWLGSVESQAHNSRPPRDHSSAPRSTWPSASYKSRQCRGADTGRYGSQGNLLLGKNAILMRTDITMEVTDRNGRKAEDARSSTSIMAHSTSMRQ</sequence>
<gene>
    <name evidence="9" type="ORF">BDV25DRAFT_141583</name>
</gene>
<name>A0A5N6TQL5_ASPAV</name>
<evidence type="ECO:0000256" key="3">
    <source>
        <dbReference type="ARBA" id="ARBA00022989"/>
    </source>
</evidence>
<dbReference type="InterPro" id="IPR049326">
    <property type="entry name" value="Rhodopsin_dom_fungi"/>
</dbReference>
<feature type="transmembrane region" description="Helical" evidence="7">
    <location>
        <begin position="214"/>
        <end position="234"/>
    </location>
</feature>
<dbReference type="Proteomes" id="UP000325780">
    <property type="component" value="Unassembled WGS sequence"/>
</dbReference>
<proteinExistence type="inferred from homology"/>
<keyword evidence="10" id="KW-1185">Reference proteome</keyword>
<dbReference type="InterPro" id="IPR052337">
    <property type="entry name" value="SAT4-like"/>
</dbReference>
<evidence type="ECO:0000256" key="2">
    <source>
        <dbReference type="ARBA" id="ARBA00022692"/>
    </source>
</evidence>
<keyword evidence="2 7" id="KW-0812">Transmembrane</keyword>
<comment type="subcellular location">
    <subcellularLocation>
        <location evidence="1">Membrane</location>
        <topology evidence="1">Multi-pass membrane protein</topology>
    </subcellularLocation>
</comment>
<feature type="transmembrane region" description="Helical" evidence="7">
    <location>
        <begin position="97"/>
        <end position="119"/>
    </location>
</feature>
<feature type="region of interest" description="Disordered" evidence="6">
    <location>
        <begin position="289"/>
        <end position="324"/>
    </location>
</feature>
<dbReference type="PANTHER" id="PTHR33048">
    <property type="entry name" value="PTH11-LIKE INTEGRAL MEMBRANE PROTEIN (AFU_ORTHOLOGUE AFUA_5G11245)"/>
    <property type="match status" value="1"/>
</dbReference>
<feature type="domain" description="Rhodopsin" evidence="8">
    <location>
        <begin position="36"/>
        <end position="277"/>
    </location>
</feature>